<dbReference type="CDD" id="cd15482">
    <property type="entry name" value="Sialidase_non-viral"/>
    <property type="match status" value="1"/>
</dbReference>
<dbReference type="SUPFAM" id="SSF50939">
    <property type="entry name" value="Sialidases"/>
    <property type="match status" value="1"/>
</dbReference>
<reference evidence="1 2" key="1">
    <citation type="submission" date="2020-11" db="EMBL/GenBank/DDBJ databases">
        <title>Draft Genome Sequence and Secondary Metabolite Biosynthetic Potential of the Lysobacter niastensis Type strain DSM 18481.</title>
        <authorList>
            <person name="Turrini P."/>
            <person name="Artuso I."/>
            <person name="Tescari M."/>
            <person name="Lugli G.A."/>
            <person name="Frangipani E."/>
            <person name="Ventura M."/>
            <person name="Visca P."/>
        </authorList>
    </citation>
    <scope>NUCLEOTIDE SEQUENCE [LARGE SCALE GENOMIC DNA]</scope>
    <source>
        <strain evidence="1 2">DSM 18481</strain>
    </source>
</reference>
<organism evidence="1 2">
    <name type="scientific">Lysobacter niastensis</name>
    <dbReference type="NCBI Taxonomy" id="380629"/>
    <lineage>
        <taxon>Bacteria</taxon>
        <taxon>Pseudomonadati</taxon>
        <taxon>Pseudomonadota</taxon>
        <taxon>Gammaproteobacteria</taxon>
        <taxon>Lysobacterales</taxon>
        <taxon>Lysobacteraceae</taxon>
        <taxon>Lysobacter</taxon>
    </lineage>
</organism>
<proteinExistence type="predicted"/>
<comment type="caution">
    <text evidence="1">The sequence shown here is derived from an EMBL/GenBank/DDBJ whole genome shotgun (WGS) entry which is preliminary data.</text>
</comment>
<evidence type="ECO:0000313" key="2">
    <source>
        <dbReference type="Proteomes" id="UP001429984"/>
    </source>
</evidence>
<evidence type="ECO:0000313" key="1">
    <source>
        <dbReference type="EMBL" id="MBF6023335.1"/>
    </source>
</evidence>
<keyword evidence="2" id="KW-1185">Reference proteome</keyword>
<dbReference type="EMBL" id="JADLZT010000002">
    <property type="protein sequence ID" value="MBF6023335.1"/>
    <property type="molecule type" value="Genomic_DNA"/>
</dbReference>
<dbReference type="Proteomes" id="UP001429984">
    <property type="component" value="Unassembled WGS sequence"/>
</dbReference>
<dbReference type="RefSeq" id="WP_194929922.1">
    <property type="nucleotide sequence ID" value="NZ_JADLZT010000002.1"/>
</dbReference>
<gene>
    <name evidence="1" type="ORF">IU514_04745</name>
</gene>
<sequence>MRLTTILLLTLLTATACDRSPERAPGAQASPATARAAMYTRSDWPLPVTATAAQPDLIRAPDGTLLLSWIEPQGEGHALRFARYTGRAWGEVQEIARGSDWFVNWADTPHLVATADGALWAHWLKKSANAQYAYDVALSRSGDGGVTWSEPMLVNDDGTPTEHGFVSMWPAARDRIGIAWLDGRRSGGEEAEGRGGHAGHEGPSAMTLRAATFDAALRRDGDRELDAMTCDCCQTDTALTTRGPLLVYRDRTPEEIRDIAATRYDGATWTPAHVVHADRWKMPACPVNGPAVAAEGNQAVVAWYTVAADQPTLRIARSNDAGDTFATPITLDQGARVQGRVDVTLDADDAWVLWTLEDGGSQSLQFARYTPDLSRELQRGEVARLQGRGRATGFAQVATGNDGTYVVWTDVVDGKPRLAGARYGVAP</sequence>
<dbReference type="PROSITE" id="PS51257">
    <property type="entry name" value="PROKAR_LIPOPROTEIN"/>
    <property type="match status" value="1"/>
</dbReference>
<dbReference type="InterPro" id="IPR036278">
    <property type="entry name" value="Sialidase_sf"/>
</dbReference>
<name>A0ABS0B460_9GAMM</name>
<dbReference type="Gene3D" id="2.120.10.10">
    <property type="match status" value="1"/>
</dbReference>
<accession>A0ABS0B460</accession>
<protein>
    <submittedName>
        <fullName evidence="1">Exo-alpha-sialidase</fullName>
    </submittedName>
</protein>